<dbReference type="EMBL" id="JFYZ01000016">
    <property type="protein sequence ID" value="EZP80515.1"/>
    <property type="molecule type" value="Genomic_DNA"/>
</dbReference>
<gene>
    <name evidence="5" type="ORF">BV97_03282</name>
</gene>
<dbReference type="SUPFAM" id="SSF53720">
    <property type="entry name" value="ALDH-like"/>
    <property type="match status" value="1"/>
</dbReference>
<dbReference type="Pfam" id="PF00171">
    <property type="entry name" value="Aldedh"/>
    <property type="match status" value="1"/>
</dbReference>
<evidence type="ECO:0000313" key="6">
    <source>
        <dbReference type="Proteomes" id="UP000024329"/>
    </source>
</evidence>
<feature type="domain" description="Aldehyde dehydrogenase" evidence="4">
    <location>
        <begin position="30"/>
        <end position="479"/>
    </location>
</feature>
<dbReference type="OrthoDB" id="6882680at2"/>
<dbReference type="Gene3D" id="3.40.309.10">
    <property type="entry name" value="Aldehyde Dehydrogenase, Chain A, domain 2"/>
    <property type="match status" value="1"/>
</dbReference>
<dbReference type="InterPro" id="IPR016162">
    <property type="entry name" value="Ald_DH_N"/>
</dbReference>
<evidence type="ECO:0000256" key="2">
    <source>
        <dbReference type="PROSITE-ProRule" id="PRU10007"/>
    </source>
</evidence>
<dbReference type="InterPro" id="IPR029510">
    <property type="entry name" value="Ald_DH_CS_GLU"/>
</dbReference>
<evidence type="ECO:0000259" key="4">
    <source>
        <dbReference type="Pfam" id="PF00171"/>
    </source>
</evidence>
<comment type="similarity">
    <text evidence="3">Belongs to the aldehyde dehydrogenase family.</text>
</comment>
<dbReference type="eggNOG" id="COG1012">
    <property type="taxonomic scope" value="Bacteria"/>
</dbReference>
<reference evidence="5 6" key="1">
    <citation type="submission" date="2014-03" db="EMBL/GenBank/DDBJ databases">
        <title>Whole genome sequence of Novosphingobium resinovorum KF1.</title>
        <authorList>
            <person name="Gan H.M."/>
            <person name="Gan H.Y."/>
            <person name="Chew T.H."/>
            <person name="Savka M.A."/>
        </authorList>
    </citation>
    <scope>NUCLEOTIDE SEQUENCE [LARGE SCALE GENOMIC DNA]</scope>
    <source>
        <strain evidence="5 6">KF1</strain>
    </source>
</reference>
<proteinExistence type="inferred from homology"/>
<dbReference type="PANTHER" id="PTHR11699">
    <property type="entry name" value="ALDEHYDE DEHYDROGENASE-RELATED"/>
    <property type="match status" value="1"/>
</dbReference>
<evidence type="ECO:0000313" key="5">
    <source>
        <dbReference type="EMBL" id="EZP80515.1"/>
    </source>
</evidence>
<accession>A0A031JU74</accession>
<dbReference type="InterPro" id="IPR015590">
    <property type="entry name" value="Aldehyde_DH_dom"/>
</dbReference>
<keyword evidence="1 3" id="KW-0560">Oxidoreductase</keyword>
<feature type="active site" evidence="2">
    <location>
        <position position="252"/>
    </location>
</feature>
<comment type="caution">
    <text evidence="5">The sequence shown here is derived from an EMBL/GenBank/DDBJ whole genome shotgun (WGS) entry which is preliminary data.</text>
</comment>
<dbReference type="AlphaFoldDB" id="A0A031JU74"/>
<dbReference type="InterPro" id="IPR016160">
    <property type="entry name" value="Ald_DH_CS_CYS"/>
</dbReference>
<dbReference type="PROSITE" id="PS00070">
    <property type="entry name" value="ALDEHYDE_DEHYDR_CYS"/>
    <property type="match status" value="1"/>
</dbReference>
<dbReference type="InterPro" id="IPR016163">
    <property type="entry name" value="Ald_DH_C"/>
</dbReference>
<name>A0A031JU74_9SPHN</name>
<sequence>MAPHSQTGHPKLGDFAASSMADAQGKWLLRENPARPDELAGRIRRDSPADVLAAASAAAAAQREWAALDFETRADTLRMAFGAVEGMDALARTMASEMGKPVGECAGEIRFALAFAADMEGRARRLLADDVRGEGPGRRVVRRAPYGVIAAIVPWNAPIILAMTKIAPALLSGNAVLVKPSPFAPLTLSAIVAMIAAHLPPGLLRAVNGGAETGEALIGAPEVAKVAFTGGGTVGRAVLEQASRRFIPSVMELGGNDPLIVLEDFEPTTARMEALVWASFLNAGQVCMAAKRLYVHEAVADRFVDAYVETARRLLHMGDPLDPRTNIGPVISAQAQGRISRVAAQARCDGGMVVPLLNDFSDYPEQGYFVAPQLVTGLTDDAELVRDEQFGPIVPVVTWRDEADVHRWAATGDCLSASVWSSDAERAWDLAASLPAGLCLVNAHNRSGFSFDLPFGGSGPSGFGREYGDEGLLEYSMPKALHQPATGSVASAYPGKS</sequence>
<organism evidence="5 6">
    <name type="scientific">Novosphingobium resinovorum</name>
    <dbReference type="NCBI Taxonomy" id="158500"/>
    <lineage>
        <taxon>Bacteria</taxon>
        <taxon>Pseudomonadati</taxon>
        <taxon>Pseudomonadota</taxon>
        <taxon>Alphaproteobacteria</taxon>
        <taxon>Sphingomonadales</taxon>
        <taxon>Sphingomonadaceae</taxon>
        <taxon>Novosphingobium</taxon>
    </lineage>
</organism>
<evidence type="ECO:0000256" key="3">
    <source>
        <dbReference type="RuleBase" id="RU003345"/>
    </source>
</evidence>
<protein>
    <submittedName>
        <fullName evidence="5">Aldehyde dehydrogenase</fullName>
    </submittedName>
</protein>
<evidence type="ECO:0000256" key="1">
    <source>
        <dbReference type="ARBA" id="ARBA00023002"/>
    </source>
</evidence>
<dbReference type="Proteomes" id="UP000024329">
    <property type="component" value="Unassembled WGS sequence"/>
</dbReference>
<dbReference type="PATRIC" id="fig|158500.4.peg.3344"/>
<dbReference type="RefSeq" id="WP_051586931.1">
    <property type="nucleotide sequence ID" value="NZ_CP017076.1"/>
</dbReference>
<dbReference type="PROSITE" id="PS00687">
    <property type="entry name" value="ALDEHYDE_DEHYDR_GLU"/>
    <property type="match status" value="1"/>
</dbReference>
<dbReference type="Gene3D" id="3.40.605.10">
    <property type="entry name" value="Aldehyde Dehydrogenase, Chain A, domain 1"/>
    <property type="match status" value="1"/>
</dbReference>
<dbReference type="InterPro" id="IPR016161">
    <property type="entry name" value="Ald_DH/histidinol_DH"/>
</dbReference>
<dbReference type="GO" id="GO:0016620">
    <property type="term" value="F:oxidoreductase activity, acting on the aldehyde or oxo group of donors, NAD or NADP as acceptor"/>
    <property type="evidence" value="ECO:0007669"/>
    <property type="project" value="InterPro"/>
</dbReference>